<evidence type="ECO:0000313" key="3">
    <source>
        <dbReference type="EMBL" id="OMJ76980.1"/>
    </source>
</evidence>
<sequence>MENLQVQHKELLKERNKINENLRRISTQKHRPESEVLIVKRPGEEIQEFPYIRKKRSRSPKKVEFQVEKPPIHEDPTSERYRNQKILNSVISHLKKAKDGFNYQREIIDNQQKIDEKVTQEIKKVAEEIKIQTREEIAKIKETELKRKKELEEEILKLEYEMQVKNMKKAGQYKRVEAYCSYILTEYLIYRTIPPIFYLPVKHNDVTKKRLAQSIQRIELRAGVWKKALEEQDKKSSSKQ</sequence>
<protein>
    <recommendedName>
        <fullName evidence="2">Pinin/SDK/MemA protein domain-containing protein</fullName>
    </recommendedName>
</protein>
<feature type="coiled-coil region" evidence="1">
    <location>
        <begin position="134"/>
        <end position="168"/>
    </location>
</feature>
<evidence type="ECO:0000313" key="4">
    <source>
        <dbReference type="Proteomes" id="UP000187209"/>
    </source>
</evidence>
<organism evidence="3 4">
    <name type="scientific">Stentor coeruleus</name>
    <dbReference type="NCBI Taxonomy" id="5963"/>
    <lineage>
        <taxon>Eukaryota</taxon>
        <taxon>Sar</taxon>
        <taxon>Alveolata</taxon>
        <taxon>Ciliophora</taxon>
        <taxon>Postciliodesmatophora</taxon>
        <taxon>Heterotrichea</taxon>
        <taxon>Heterotrichida</taxon>
        <taxon>Stentoridae</taxon>
        <taxon>Stentor</taxon>
    </lineage>
</organism>
<dbReference type="AlphaFoldDB" id="A0A1R2BJN8"/>
<proteinExistence type="predicted"/>
<reference evidence="3 4" key="1">
    <citation type="submission" date="2016-11" db="EMBL/GenBank/DDBJ databases">
        <title>The macronuclear genome of Stentor coeruleus: a giant cell with tiny introns.</title>
        <authorList>
            <person name="Slabodnick M."/>
            <person name="Ruby J.G."/>
            <person name="Reiff S.B."/>
            <person name="Swart E.C."/>
            <person name="Gosai S."/>
            <person name="Prabakaran S."/>
            <person name="Witkowska E."/>
            <person name="Larue G.E."/>
            <person name="Fisher S."/>
            <person name="Freeman R.M."/>
            <person name="Gunawardena J."/>
            <person name="Chu W."/>
            <person name="Stover N.A."/>
            <person name="Gregory B.D."/>
            <person name="Nowacki M."/>
            <person name="Derisi J."/>
            <person name="Roy S.W."/>
            <person name="Marshall W.F."/>
            <person name="Sood P."/>
        </authorList>
    </citation>
    <scope>NUCLEOTIDE SEQUENCE [LARGE SCALE GENOMIC DNA]</scope>
    <source>
        <strain evidence="3">WM001</strain>
    </source>
</reference>
<comment type="caution">
    <text evidence="3">The sequence shown here is derived from an EMBL/GenBank/DDBJ whole genome shotgun (WGS) entry which is preliminary data.</text>
</comment>
<dbReference type="Pfam" id="PF04696">
    <property type="entry name" value="Pinin_SDK_memA"/>
    <property type="match status" value="1"/>
</dbReference>
<accession>A0A1R2BJN8</accession>
<evidence type="ECO:0000259" key="2">
    <source>
        <dbReference type="Pfam" id="PF04696"/>
    </source>
</evidence>
<gene>
    <name evidence="3" type="ORF">SteCoe_23527</name>
</gene>
<dbReference type="Proteomes" id="UP000187209">
    <property type="component" value="Unassembled WGS sequence"/>
</dbReference>
<evidence type="ECO:0000256" key="1">
    <source>
        <dbReference type="SAM" id="Coils"/>
    </source>
</evidence>
<dbReference type="InterPro" id="IPR006786">
    <property type="entry name" value="Pinin_SDK_MemA"/>
</dbReference>
<keyword evidence="4" id="KW-1185">Reference proteome</keyword>
<name>A0A1R2BJN8_9CILI</name>
<feature type="coiled-coil region" evidence="1">
    <location>
        <begin position="1"/>
        <end position="28"/>
    </location>
</feature>
<keyword evidence="1" id="KW-0175">Coiled coil</keyword>
<dbReference type="EMBL" id="MPUH01000600">
    <property type="protein sequence ID" value="OMJ76980.1"/>
    <property type="molecule type" value="Genomic_DNA"/>
</dbReference>
<dbReference type="OrthoDB" id="321301at2759"/>
<feature type="domain" description="Pinin/SDK/MemA protein" evidence="2">
    <location>
        <begin position="79"/>
        <end position="216"/>
    </location>
</feature>